<comment type="caution">
    <text evidence="1">The sequence shown here is derived from an EMBL/GenBank/DDBJ whole genome shotgun (WGS) entry which is preliminary data.</text>
</comment>
<keyword evidence="2" id="KW-1185">Reference proteome</keyword>
<proteinExistence type="predicted"/>
<dbReference type="EMBL" id="JAGSPA010000001">
    <property type="protein sequence ID" value="MBV7255742.1"/>
    <property type="molecule type" value="Genomic_DNA"/>
</dbReference>
<organism evidence="1 2">
    <name type="scientific">Pacificimonas pallii</name>
    <dbReference type="NCBI Taxonomy" id="2827236"/>
    <lineage>
        <taxon>Bacteria</taxon>
        <taxon>Pseudomonadati</taxon>
        <taxon>Pseudomonadota</taxon>
        <taxon>Alphaproteobacteria</taxon>
        <taxon>Sphingomonadales</taxon>
        <taxon>Sphingosinicellaceae</taxon>
        <taxon>Pacificimonas</taxon>
    </lineage>
</organism>
<gene>
    <name evidence="1" type="ORF">KCG44_02965</name>
</gene>
<name>A0ABS6SBE8_9SPHN</name>
<evidence type="ECO:0000313" key="2">
    <source>
        <dbReference type="Proteomes" id="UP000722336"/>
    </source>
</evidence>
<evidence type="ECO:0000313" key="1">
    <source>
        <dbReference type="EMBL" id="MBV7255742.1"/>
    </source>
</evidence>
<sequence>MLITSGLKRTEATADAFIAEGYAAAERHIDARFEARVCGRLTNPICHRRPT</sequence>
<protein>
    <submittedName>
        <fullName evidence="1">Uncharacterized protein</fullName>
    </submittedName>
</protein>
<accession>A0ABS6SBE8</accession>
<dbReference type="RefSeq" id="WP_218444103.1">
    <property type="nucleotide sequence ID" value="NZ_JAGSPA010000001.1"/>
</dbReference>
<reference evidence="1 2" key="1">
    <citation type="submission" date="2021-04" db="EMBL/GenBank/DDBJ databases">
        <authorList>
            <person name="Pira H."/>
            <person name="Risdian C."/>
            <person name="Wink J."/>
        </authorList>
    </citation>
    <scope>NUCLEOTIDE SEQUENCE [LARGE SCALE GENOMIC DNA]</scope>
    <source>
        <strain evidence="1 2">WHA3</strain>
    </source>
</reference>
<dbReference type="Proteomes" id="UP000722336">
    <property type="component" value="Unassembled WGS sequence"/>
</dbReference>